<protein>
    <recommendedName>
        <fullName evidence="4">Protein kinase domain-containing protein</fullName>
    </recommendedName>
</protein>
<dbReference type="AlphaFoldDB" id="A0A2S4L0J9"/>
<comment type="caution">
    <text evidence="2">The sequence shown here is derived from an EMBL/GenBank/DDBJ whole genome shotgun (WGS) entry which is preliminary data.</text>
</comment>
<dbReference type="Proteomes" id="UP000237481">
    <property type="component" value="Unassembled WGS sequence"/>
</dbReference>
<keyword evidence="3" id="KW-1185">Reference proteome</keyword>
<sequence>MKEANRIWHDPVVGIYGNLITPGVKCSSNAYDLGNRRWYQLNVESPVTDDEWLSDVVAKHIKEHYCAHQAPPPWNAINTTTIWRLRHKLPTTSFDKGEKVDLSRGADYCVWNGTKCVFKRIEFDVDIRSFEREIRTRETLIDCMGDVDQHDASLEMSTRFNVVPILAVVTKEKGLGLDDNVMGFVMPFEGDILEILAEKAPDSTVPVTEKHLWDLARDVRELSRCGVMHGDINDWNTILCHAVSEQSQLLLIDLGDVTPDYEGDGKAPAPGKGTKDPDGGGNAARGNFDKALATLSP</sequence>
<organism evidence="2 3">
    <name type="scientific">Tolypocladium paradoxum</name>
    <dbReference type="NCBI Taxonomy" id="94208"/>
    <lineage>
        <taxon>Eukaryota</taxon>
        <taxon>Fungi</taxon>
        <taxon>Dikarya</taxon>
        <taxon>Ascomycota</taxon>
        <taxon>Pezizomycotina</taxon>
        <taxon>Sordariomycetes</taxon>
        <taxon>Hypocreomycetidae</taxon>
        <taxon>Hypocreales</taxon>
        <taxon>Ophiocordycipitaceae</taxon>
        <taxon>Tolypocladium</taxon>
    </lineage>
</organism>
<reference evidence="2 3" key="1">
    <citation type="submission" date="2018-01" db="EMBL/GenBank/DDBJ databases">
        <title>Harnessing the power of phylogenomics to disentangle the directionality and signatures of interkingdom host jumping in the parasitic fungal genus Tolypocladium.</title>
        <authorList>
            <person name="Quandt C.A."/>
            <person name="Patterson W."/>
            <person name="Spatafora J.W."/>
        </authorList>
    </citation>
    <scope>NUCLEOTIDE SEQUENCE [LARGE SCALE GENOMIC DNA]</scope>
    <source>
        <strain evidence="2 3">NRBC 100945</strain>
    </source>
</reference>
<gene>
    <name evidence="2" type="ORF">TPAR_03866</name>
</gene>
<feature type="region of interest" description="Disordered" evidence="1">
    <location>
        <begin position="261"/>
        <end position="297"/>
    </location>
</feature>
<name>A0A2S4L0J9_9HYPO</name>
<accession>A0A2S4L0J9</accession>
<dbReference type="EMBL" id="PKSG01000380">
    <property type="protein sequence ID" value="POR35939.1"/>
    <property type="molecule type" value="Genomic_DNA"/>
</dbReference>
<proteinExistence type="predicted"/>
<evidence type="ECO:0000313" key="2">
    <source>
        <dbReference type="EMBL" id="POR35939.1"/>
    </source>
</evidence>
<dbReference type="SUPFAM" id="SSF56112">
    <property type="entry name" value="Protein kinase-like (PK-like)"/>
    <property type="match status" value="1"/>
</dbReference>
<dbReference type="OrthoDB" id="5221171at2759"/>
<evidence type="ECO:0000256" key="1">
    <source>
        <dbReference type="SAM" id="MobiDB-lite"/>
    </source>
</evidence>
<evidence type="ECO:0000313" key="3">
    <source>
        <dbReference type="Proteomes" id="UP000237481"/>
    </source>
</evidence>
<dbReference type="InterPro" id="IPR011009">
    <property type="entry name" value="Kinase-like_dom_sf"/>
</dbReference>
<evidence type="ECO:0008006" key="4">
    <source>
        <dbReference type="Google" id="ProtNLM"/>
    </source>
</evidence>